<keyword evidence="2" id="KW-0479">Metal-binding</keyword>
<comment type="function">
    <text evidence="2">Removes the formyl group from the N-terminal Met of newly synthesized proteins. Requires at least a dipeptide for an efficient rate of reaction. N-terminal L-methionine is a prerequisite for activity but the enzyme has broad specificity at other positions.</text>
</comment>
<accession>A0A9E2BHG4</accession>
<keyword evidence="2" id="KW-0648">Protein biosynthesis</keyword>
<comment type="cofactor">
    <cofactor evidence="2">
        <name>Fe(2+)</name>
        <dbReference type="ChEBI" id="CHEBI:29033"/>
    </cofactor>
    <text evidence="2">Binds 1 Fe(2+) ion.</text>
</comment>
<organism evidence="3 4">
    <name type="scientific">Psychracetigena formicireducens</name>
    <dbReference type="NCBI Taxonomy" id="2986056"/>
    <lineage>
        <taxon>Bacteria</taxon>
        <taxon>Bacillati</taxon>
        <taxon>Candidatus Lithacetigenota</taxon>
        <taxon>Candidatus Psychracetigena</taxon>
    </lineage>
</organism>
<dbReference type="NCBIfam" id="NF001159">
    <property type="entry name" value="PRK00150.1-3"/>
    <property type="match status" value="1"/>
</dbReference>
<dbReference type="Proteomes" id="UP000811545">
    <property type="component" value="Unassembled WGS sequence"/>
</dbReference>
<dbReference type="NCBIfam" id="TIGR00079">
    <property type="entry name" value="pept_deformyl"/>
    <property type="match status" value="1"/>
</dbReference>
<dbReference type="InterPro" id="IPR036821">
    <property type="entry name" value="Peptide_deformylase_sf"/>
</dbReference>
<evidence type="ECO:0000313" key="4">
    <source>
        <dbReference type="Proteomes" id="UP000811545"/>
    </source>
</evidence>
<dbReference type="PIRSF" id="PIRSF004749">
    <property type="entry name" value="Pep_def"/>
    <property type="match status" value="1"/>
</dbReference>
<dbReference type="CDD" id="cd00487">
    <property type="entry name" value="Pep_deformylase"/>
    <property type="match status" value="1"/>
</dbReference>
<feature type="binding site" evidence="2">
    <location>
        <position position="93"/>
    </location>
    <ligand>
        <name>Fe cation</name>
        <dbReference type="ChEBI" id="CHEBI:24875"/>
    </ligand>
</feature>
<comment type="catalytic activity">
    <reaction evidence="2">
        <text>N-terminal N-formyl-L-methionyl-[peptide] + H2O = N-terminal L-methionyl-[peptide] + formate</text>
        <dbReference type="Rhea" id="RHEA:24420"/>
        <dbReference type="Rhea" id="RHEA-COMP:10639"/>
        <dbReference type="Rhea" id="RHEA-COMP:10640"/>
        <dbReference type="ChEBI" id="CHEBI:15377"/>
        <dbReference type="ChEBI" id="CHEBI:15740"/>
        <dbReference type="ChEBI" id="CHEBI:49298"/>
        <dbReference type="ChEBI" id="CHEBI:64731"/>
        <dbReference type="EC" id="3.5.1.88"/>
    </reaction>
</comment>
<gene>
    <name evidence="3" type="primary">def2</name>
    <name evidence="2" type="synonym">def</name>
    <name evidence="3" type="ORF">DDT42_00999</name>
</gene>
<evidence type="ECO:0000313" key="3">
    <source>
        <dbReference type="EMBL" id="MBT9145129.1"/>
    </source>
</evidence>
<evidence type="ECO:0000256" key="2">
    <source>
        <dbReference type="HAMAP-Rule" id="MF_00163"/>
    </source>
</evidence>
<dbReference type="InterPro" id="IPR023635">
    <property type="entry name" value="Peptide_deformylase"/>
</dbReference>
<feature type="binding site" evidence="2">
    <location>
        <position position="135"/>
    </location>
    <ligand>
        <name>Fe cation</name>
        <dbReference type="ChEBI" id="CHEBI:24875"/>
    </ligand>
</feature>
<protein>
    <recommendedName>
        <fullName evidence="2">Peptide deformylase</fullName>
        <shortName evidence="2">PDF</shortName>
        <ecNumber evidence="2">3.5.1.88</ecNumber>
    </recommendedName>
    <alternativeName>
        <fullName evidence="2">Polypeptide deformylase</fullName>
    </alternativeName>
</protein>
<dbReference type="Pfam" id="PF01327">
    <property type="entry name" value="Pep_deformylase"/>
    <property type="match status" value="1"/>
</dbReference>
<dbReference type="HAMAP" id="MF_00163">
    <property type="entry name" value="Pep_deformylase"/>
    <property type="match status" value="1"/>
</dbReference>
<dbReference type="PRINTS" id="PR01576">
    <property type="entry name" value="PDEFORMYLASE"/>
</dbReference>
<evidence type="ECO:0000256" key="1">
    <source>
        <dbReference type="ARBA" id="ARBA00010759"/>
    </source>
</evidence>
<dbReference type="SUPFAM" id="SSF56420">
    <property type="entry name" value="Peptide deformylase"/>
    <property type="match status" value="1"/>
</dbReference>
<proteinExistence type="inferred from homology"/>
<dbReference type="GO" id="GO:0006412">
    <property type="term" value="P:translation"/>
    <property type="evidence" value="ECO:0007669"/>
    <property type="project" value="UniProtKB-UniRule"/>
</dbReference>
<comment type="similarity">
    <text evidence="1 2">Belongs to the polypeptide deformylase family.</text>
</comment>
<dbReference type="EC" id="3.5.1.88" evidence="2"/>
<reference evidence="3 4" key="1">
    <citation type="journal article" date="2021" name="bioRxiv">
        <title>Unique metabolic strategies in Hadean analogues reveal hints for primordial physiology.</title>
        <authorList>
            <person name="Nobu M.K."/>
            <person name="Nakai R."/>
            <person name="Tamazawa S."/>
            <person name="Mori H."/>
            <person name="Toyoda A."/>
            <person name="Ijiri A."/>
            <person name="Suzuki S."/>
            <person name="Kurokawa K."/>
            <person name="Kamagata Y."/>
            <person name="Tamaki H."/>
        </authorList>
    </citation>
    <scope>NUCLEOTIDE SEQUENCE [LARGE SCALE GENOMIC DNA]</scope>
    <source>
        <strain evidence="3">BS525</strain>
    </source>
</reference>
<dbReference type="EMBL" id="QLTW01000051">
    <property type="protein sequence ID" value="MBT9145129.1"/>
    <property type="molecule type" value="Genomic_DNA"/>
</dbReference>
<name>A0A9E2BHG4_PSYF1</name>
<feature type="binding site" evidence="2">
    <location>
        <position position="139"/>
    </location>
    <ligand>
        <name>Fe cation</name>
        <dbReference type="ChEBI" id="CHEBI:24875"/>
    </ligand>
</feature>
<dbReference type="Gene3D" id="3.90.45.10">
    <property type="entry name" value="Peptide deformylase"/>
    <property type="match status" value="1"/>
</dbReference>
<dbReference type="GO" id="GO:0042586">
    <property type="term" value="F:peptide deformylase activity"/>
    <property type="evidence" value="ECO:0007669"/>
    <property type="project" value="UniProtKB-UniRule"/>
</dbReference>
<sequence>MVREIINSGNPILRTVSKEVSRITPEIHILIKDMIDTLKASPIKGVGLAAPQVGVNLRVVIILLKDTKSENIIPLINPQIVSFRGEEEEYEGCLCLPSLYGKVKRHQEVKLKALNEKGEPFVMDLKGLSARVIQHEIDHLDGILFMDRMEDPTQLYYEDLPNLFPTYK</sequence>
<dbReference type="PANTHER" id="PTHR10458:SF22">
    <property type="entry name" value="PEPTIDE DEFORMYLASE"/>
    <property type="match status" value="1"/>
</dbReference>
<dbReference type="GO" id="GO:0046872">
    <property type="term" value="F:metal ion binding"/>
    <property type="evidence" value="ECO:0007669"/>
    <property type="project" value="UniProtKB-KW"/>
</dbReference>
<dbReference type="AlphaFoldDB" id="A0A9E2BHG4"/>
<comment type="caution">
    <text evidence="3">The sequence shown here is derived from an EMBL/GenBank/DDBJ whole genome shotgun (WGS) entry which is preliminary data.</text>
</comment>
<feature type="active site" evidence="2">
    <location>
        <position position="136"/>
    </location>
</feature>
<keyword evidence="2 3" id="KW-0378">Hydrolase</keyword>
<keyword evidence="2" id="KW-0408">Iron</keyword>
<dbReference type="PANTHER" id="PTHR10458">
    <property type="entry name" value="PEPTIDE DEFORMYLASE"/>
    <property type="match status" value="1"/>
</dbReference>